<dbReference type="InterPro" id="IPR006528">
    <property type="entry name" value="Phage_head_morphogenesis_dom"/>
</dbReference>
<gene>
    <name evidence="3" type="ORF">WAK64_20490</name>
</gene>
<feature type="coiled-coil region" evidence="1">
    <location>
        <begin position="25"/>
        <end position="83"/>
    </location>
</feature>
<dbReference type="Pfam" id="PF04233">
    <property type="entry name" value="Phage_Mu_F"/>
    <property type="match status" value="1"/>
</dbReference>
<protein>
    <submittedName>
        <fullName evidence="3">Minor capsid protein</fullName>
    </submittedName>
</protein>
<accession>A0ABU8HJH8</accession>
<reference evidence="3 4" key="1">
    <citation type="journal article" date="2018" name="J. Microbiol.">
        <title>Bacillus spongiae sp. nov., isolated from sponge of Jeju Island.</title>
        <authorList>
            <person name="Lee G.E."/>
            <person name="Im W.T."/>
            <person name="Park J.S."/>
        </authorList>
    </citation>
    <scope>NUCLEOTIDE SEQUENCE [LARGE SCALE GENOMIC DNA]</scope>
    <source>
        <strain evidence="3 4">135PIL107-10</strain>
    </source>
</reference>
<evidence type="ECO:0000259" key="2">
    <source>
        <dbReference type="Pfam" id="PF04233"/>
    </source>
</evidence>
<dbReference type="Proteomes" id="UP001312865">
    <property type="component" value="Unassembled WGS sequence"/>
</dbReference>
<keyword evidence="4" id="KW-1185">Reference proteome</keyword>
<keyword evidence="1" id="KW-0175">Coiled coil</keyword>
<name>A0ABU8HJH8_9BACI</name>
<dbReference type="EMBL" id="JBBAXC010000026">
    <property type="protein sequence ID" value="MEI5909410.1"/>
    <property type="molecule type" value="Genomic_DNA"/>
</dbReference>
<sequence>MLKDDIIAIREELDKQVLKDFSPLLLAYRRSLKEIQQQINNIHAEYLVNGELMISRQQRYSVLRELERQLVEEMQKLGGLEVEQTTNILTKIFAESYYQTAYAIDVGVATTVSFAVLQPEMVLAVVNSPMQGEMFSSRIWKNKDILVNRVLEELEKSMIQGKDVRKIAKAIQKEFEVSAYEAKRLVQTESARVTNTAQKSIYEQSKVVNRVLLDATLDEKTSKLCRGYDGQIFDANSDYPEPPFHPFCRTVAIGMPDGWTPKRKRENVKGENGKKNIIDYTTYDKWKESRNINA</sequence>
<dbReference type="RefSeq" id="WP_336588854.1">
    <property type="nucleotide sequence ID" value="NZ_JBBAXC010000026.1"/>
</dbReference>
<evidence type="ECO:0000313" key="4">
    <source>
        <dbReference type="Proteomes" id="UP001312865"/>
    </source>
</evidence>
<evidence type="ECO:0000256" key="1">
    <source>
        <dbReference type="SAM" id="Coils"/>
    </source>
</evidence>
<dbReference type="NCBIfam" id="TIGR01641">
    <property type="entry name" value="phageSPP1_gp7"/>
    <property type="match status" value="1"/>
</dbReference>
<feature type="domain" description="Phage head morphogenesis" evidence="2">
    <location>
        <begin position="149"/>
        <end position="253"/>
    </location>
</feature>
<organism evidence="3 4">
    <name type="scientific">Bacillus spongiae</name>
    <dbReference type="NCBI Taxonomy" id="2683610"/>
    <lineage>
        <taxon>Bacteria</taxon>
        <taxon>Bacillati</taxon>
        <taxon>Bacillota</taxon>
        <taxon>Bacilli</taxon>
        <taxon>Bacillales</taxon>
        <taxon>Bacillaceae</taxon>
        <taxon>Bacillus</taxon>
    </lineage>
</organism>
<evidence type="ECO:0000313" key="3">
    <source>
        <dbReference type="EMBL" id="MEI5909410.1"/>
    </source>
</evidence>
<comment type="caution">
    <text evidence="3">The sequence shown here is derived from an EMBL/GenBank/DDBJ whole genome shotgun (WGS) entry which is preliminary data.</text>
</comment>
<proteinExistence type="predicted"/>